<dbReference type="InterPro" id="IPR021373">
    <property type="entry name" value="DUF2993"/>
</dbReference>
<dbReference type="AlphaFoldDB" id="E3J5V4"/>
<gene>
    <name evidence="1" type="ordered locus">FraEuI1c_6351</name>
</gene>
<evidence type="ECO:0008006" key="3">
    <source>
        <dbReference type="Google" id="ProtNLM"/>
    </source>
</evidence>
<accession>E3J5V4</accession>
<dbReference type="eggNOG" id="COG3335">
    <property type="taxonomic scope" value="Bacteria"/>
</dbReference>
<sequence>MGSRAIRITLVVVVVLLVLGFVADRLAVHVVSDQIATQTQRSQNLPTKPSVSIGGALFLPQVVKGDYRDVNVDVRGLTENGLRVDRVRSHLDGVHVPLSSIIGGDVTRIPVDSLDADVELTYTDINAYLATQNQPGALVTNIQIGAAGSAVKITSTINWGGQSYPFDGTADIGVKPAAFTYTPRELSQGIAGLLPPQLHDEVVKLLTVTVPVEGLPFNLKLTAATVLPDRMRFSAAGTNVIIDTTAITPTPAPTG</sequence>
<dbReference type="EMBL" id="CP002299">
    <property type="protein sequence ID" value="ADP84335.1"/>
    <property type="molecule type" value="Genomic_DNA"/>
</dbReference>
<organism evidence="1 2">
    <name type="scientific">Pseudofrankia inefficax (strain DSM 45817 / CECT 9037 / DDB 130130 / EuI1c)</name>
    <name type="common">Frankia inefficax</name>
    <dbReference type="NCBI Taxonomy" id="298654"/>
    <lineage>
        <taxon>Bacteria</taxon>
        <taxon>Bacillati</taxon>
        <taxon>Actinomycetota</taxon>
        <taxon>Actinomycetes</taxon>
        <taxon>Frankiales</taxon>
        <taxon>Frankiaceae</taxon>
        <taxon>Pseudofrankia</taxon>
    </lineage>
</organism>
<dbReference type="Pfam" id="PF11209">
    <property type="entry name" value="LmeA"/>
    <property type="match status" value="1"/>
</dbReference>
<dbReference type="KEGG" id="fri:FraEuI1c_6351"/>
<proteinExistence type="predicted"/>
<evidence type="ECO:0000313" key="2">
    <source>
        <dbReference type="Proteomes" id="UP000002484"/>
    </source>
</evidence>
<reference evidence="1 2" key="1">
    <citation type="submission" date="2010-10" db="EMBL/GenBank/DDBJ databases">
        <title>Complete sequence of Frankia sp. EuI1c.</title>
        <authorList>
            <consortium name="US DOE Joint Genome Institute"/>
            <person name="Lucas S."/>
            <person name="Copeland A."/>
            <person name="Lapidus A."/>
            <person name="Cheng J.-F."/>
            <person name="Bruce D."/>
            <person name="Goodwin L."/>
            <person name="Pitluck S."/>
            <person name="Chertkov O."/>
            <person name="Detter J.C."/>
            <person name="Han C."/>
            <person name="Tapia R."/>
            <person name="Land M."/>
            <person name="Hauser L."/>
            <person name="Jeffries C."/>
            <person name="Kyrpides N."/>
            <person name="Ivanova N."/>
            <person name="Mikhailova N."/>
            <person name="Beauchemin N."/>
            <person name="Sen A."/>
            <person name="Sur S.A."/>
            <person name="Gtari M."/>
            <person name="Wall L."/>
            <person name="Tisa L."/>
            <person name="Woyke T."/>
        </authorList>
    </citation>
    <scope>NUCLEOTIDE SEQUENCE [LARGE SCALE GENOMIC DNA]</scope>
    <source>
        <strain evidence="2">DSM 45817 / CECT 9037 / EuI1c</strain>
    </source>
</reference>
<evidence type="ECO:0000313" key="1">
    <source>
        <dbReference type="EMBL" id="ADP84335.1"/>
    </source>
</evidence>
<dbReference type="HOGENOM" id="CLU_036478_2_0_11"/>
<dbReference type="InParanoid" id="E3J5V4"/>
<name>E3J5V4_PSEI1</name>
<dbReference type="OrthoDB" id="3215846at2"/>
<dbReference type="RefSeq" id="WP_013427448.1">
    <property type="nucleotide sequence ID" value="NC_014666.1"/>
</dbReference>
<protein>
    <recommendedName>
        <fullName evidence="3">DUF2993 domain-containing protein</fullName>
    </recommendedName>
</protein>
<dbReference type="STRING" id="298654.FraEuI1c_6351"/>
<keyword evidence="2" id="KW-1185">Reference proteome</keyword>
<dbReference type="Proteomes" id="UP000002484">
    <property type="component" value="Chromosome"/>
</dbReference>